<name>A0A3P7K993_STRVU</name>
<sequence>MVQDDGSLWAKNGVEPLTESRLVKASDELSVEFLPTGKRKMIYQFTTNGEVQIWFQQGNVDLTPRLRMLTPKLAEEEVVVLKSDSPVIFRVCNGSPINVFIFFLDMAALALATLAVVSSVNSVSMKFSTHLAC</sequence>
<dbReference type="EMBL" id="UYYB01134894">
    <property type="protein sequence ID" value="VDM84967.1"/>
    <property type="molecule type" value="Genomic_DNA"/>
</dbReference>
<dbReference type="Proteomes" id="UP000270094">
    <property type="component" value="Unassembled WGS sequence"/>
</dbReference>
<gene>
    <name evidence="2" type="ORF">SVUK_LOCUS19965</name>
</gene>
<proteinExistence type="predicted"/>
<evidence type="ECO:0000313" key="3">
    <source>
        <dbReference type="Proteomes" id="UP000270094"/>
    </source>
</evidence>
<protein>
    <submittedName>
        <fullName evidence="2">Uncharacterized protein</fullName>
    </submittedName>
</protein>
<evidence type="ECO:0000313" key="2">
    <source>
        <dbReference type="EMBL" id="VDM84967.1"/>
    </source>
</evidence>
<feature type="transmembrane region" description="Helical" evidence="1">
    <location>
        <begin position="97"/>
        <end position="117"/>
    </location>
</feature>
<keyword evidence="3" id="KW-1185">Reference proteome</keyword>
<keyword evidence="1" id="KW-0812">Transmembrane</keyword>
<organism evidence="2 3">
    <name type="scientific">Strongylus vulgaris</name>
    <name type="common">Blood worm</name>
    <dbReference type="NCBI Taxonomy" id="40348"/>
    <lineage>
        <taxon>Eukaryota</taxon>
        <taxon>Metazoa</taxon>
        <taxon>Ecdysozoa</taxon>
        <taxon>Nematoda</taxon>
        <taxon>Chromadorea</taxon>
        <taxon>Rhabditida</taxon>
        <taxon>Rhabditina</taxon>
        <taxon>Rhabditomorpha</taxon>
        <taxon>Strongyloidea</taxon>
        <taxon>Strongylidae</taxon>
        <taxon>Strongylus</taxon>
    </lineage>
</organism>
<keyword evidence="1" id="KW-0472">Membrane</keyword>
<dbReference type="AlphaFoldDB" id="A0A3P7K993"/>
<dbReference type="OrthoDB" id="1434354at2759"/>
<keyword evidence="1" id="KW-1133">Transmembrane helix</keyword>
<reference evidence="2 3" key="1">
    <citation type="submission" date="2018-11" db="EMBL/GenBank/DDBJ databases">
        <authorList>
            <consortium name="Pathogen Informatics"/>
        </authorList>
    </citation>
    <scope>NUCLEOTIDE SEQUENCE [LARGE SCALE GENOMIC DNA]</scope>
</reference>
<accession>A0A3P7K993</accession>
<evidence type="ECO:0000256" key="1">
    <source>
        <dbReference type="SAM" id="Phobius"/>
    </source>
</evidence>